<proteinExistence type="predicted"/>
<dbReference type="InterPro" id="IPR034720">
    <property type="entry name" value="Viral_alk_exo"/>
</dbReference>
<keyword evidence="6" id="KW-1185">Reference proteome</keyword>
<dbReference type="InterPro" id="IPR011335">
    <property type="entry name" value="Restrct_endonuc-II-like"/>
</dbReference>
<sequence>MAEAVCEEAEQLTKQQSECAIWHELRYGRITASKFYEAAHCKTNNGSLVQQIIGASKVHETSAMTRGKELEKDVIEVLEKELRVQITRPECFLYLVIRFCSIS</sequence>
<evidence type="ECO:0008006" key="7">
    <source>
        <dbReference type="Google" id="ProtNLM"/>
    </source>
</evidence>
<evidence type="ECO:0000256" key="1">
    <source>
        <dbReference type="ARBA" id="ARBA00022722"/>
    </source>
</evidence>
<comment type="caution">
    <text evidence="5">The sequence shown here is derived from an EMBL/GenBank/DDBJ whole genome shotgun (WGS) entry which is preliminary data.</text>
</comment>
<evidence type="ECO:0000256" key="3">
    <source>
        <dbReference type="ARBA" id="ARBA00022801"/>
    </source>
</evidence>
<keyword evidence="2" id="KW-0255">Endonuclease</keyword>
<dbReference type="GO" id="GO:0004527">
    <property type="term" value="F:exonuclease activity"/>
    <property type="evidence" value="ECO:0007669"/>
    <property type="project" value="UniProtKB-KW"/>
</dbReference>
<evidence type="ECO:0000313" key="5">
    <source>
        <dbReference type="EMBL" id="GBP64981.1"/>
    </source>
</evidence>
<dbReference type="Gene3D" id="3.90.320.10">
    <property type="match status" value="1"/>
</dbReference>
<name>A0A4C1XMH6_EUMVA</name>
<evidence type="ECO:0000256" key="2">
    <source>
        <dbReference type="ARBA" id="ARBA00022759"/>
    </source>
</evidence>
<dbReference type="SUPFAM" id="SSF52980">
    <property type="entry name" value="Restriction endonuclease-like"/>
    <property type="match status" value="1"/>
</dbReference>
<protein>
    <recommendedName>
        <fullName evidence="7">YqaJ viral recombinase domain-containing protein</fullName>
    </recommendedName>
</protein>
<dbReference type="OrthoDB" id="261614at2759"/>
<gene>
    <name evidence="5" type="ORF">EVAR_50665_1</name>
</gene>
<dbReference type="AlphaFoldDB" id="A0A4C1XMH6"/>
<reference evidence="5 6" key="1">
    <citation type="journal article" date="2019" name="Commun. Biol.">
        <title>The bagworm genome reveals a unique fibroin gene that provides high tensile strength.</title>
        <authorList>
            <person name="Kono N."/>
            <person name="Nakamura H."/>
            <person name="Ohtoshi R."/>
            <person name="Tomita M."/>
            <person name="Numata K."/>
            <person name="Arakawa K."/>
        </authorList>
    </citation>
    <scope>NUCLEOTIDE SEQUENCE [LARGE SCALE GENOMIC DNA]</scope>
</reference>
<dbReference type="GO" id="GO:0006281">
    <property type="term" value="P:DNA repair"/>
    <property type="evidence" value="ECO:0007669"/>
    <property type="project" value="UniProtKB-ARBA"/>
</dbReference>
<keyword evidence="3" id="KW-0378">Hydrolase</keyword>
<dbReference type="PANTHER" id="PTHR39953">
    <property type="entry name" value="RE54151P"/>
    <property type="match status" value="1"/>
</dbReference>
<dbReference type="GO" id="GO:0004519">
    <property type="term" value="F:endonuclease activity"/>
    <property type="evidence" value="ECO:0007669"/>
    <property type="project" value="UniProtKB-KW"/>
</dbReference>
<evidence type="ECO:0000256" key="4">
    <source>
        <dbReference type="ARBA" id="ARBA00022839"/>
    </source>
</evidence>
<dbReference type="PANTHER" id="PTHR39953:SF1">
    <property type="entry name" value="RE54151P"/>
    <property type="match status" value="1"/>
</dbReference>
<evidence type="ECO:0000313" key="6">
    <source>
        <dbReference type="Proteomes" id="UP000299102"/>
    </source>
</evidence>
<organism evidence="5 6">
    <name type="scientific">Eumeta variegata</name>
    <name type="common">Bagworm moth</name>
    <name type="synonym">Eumeta japonica</name>
    <dbReference type="NCBI Taxonomy" id="151549"/>
    <lineage>
        <taxon>Eukaryota</taxon>
        <taxon>Metazoa</taxon>
        <taxon>Ecdysozoa</taxon>
        <taxon>Arthropoda</taxon>
        <taxon>Hexapoda</taxon>
        <taxon>Insecta</taxon>
        <taxon>Pterygota</taxon>
        <taxon>Neoptera</taxon>
        <taxon>Endopterygota</taxon>
        <taxon>Lepidoptera</taxon>
        <taxon>Glossata</taxon>
        <taxon>Ditrysia</taxon>
        <taxon>Tineoidea</taxon>
        <taxon>Psychidae</taxon>
        <taxon>Oiketicinae</taxon>
        <taxon>Eumeta</taxon>
    </lineage>
</organism>
<dbReference type="Proteomes" id="UP000299102">
    <property type="component" value="Unassembled WGS sequence"/>
</dbReference>
<keyword evidence="4" id="KW-0269">Exonuclease</keyword>
<dbReference type="EMBL" id="BGZK01000916">
    <property type="protein sequence ID" value="GBP64981.1"/>
    <property type="molecule type" value="Genomic_DNA"/>
</dbReference>
<dbReference type="Pfam" id="PF01771">
    <property type="entry name" value="Viral_alk_exo"/>
    <property type="match status" value="1"/>
</dbReference>
<dbReference type="InterPro" id="IPR011604">
    <property type="entry name" value="PDDEXK-like_dom_sf"/>
</dbReference>
<keyword evidence="1" id="KW-0540">Nuclease</keyword>
<accession>A0A4C1XMH6</accession>